<feature type="transmembrane region" description="Helical" evidence="1">
    <location>
        <begin position="124"/>
        <end position="145"/>
    </location>
</feature>
<name>A0A0C2J804_THEKT</name>
<keyword evidence="3" id="KW-1185">Reference proteome</keyword>
<keyword evidence="1" id="KW-0472">Membrane</keyword>
<organism evidence="2 3">
    <name type="scientific">Thelohanellus kitauei</name>
    <name type="common">Myxosporean</name>
    <dbReference type="NCBI Taxonomy" id="669202"/>
    <lineage>
        <taxon>Eukaryota</taxon>
        <taxon>Metazoa</taxon>
        <taxon>Cnidaria</taxon>
        <taxon>Myxozoa</taxon>
        <taxon>Myxosporea</taxon>
        <taxon>Bivalvulida</taxon>
        <taxon>Platysporina</taxon>
        <taxon>Myxobolidae</taxon>
        <taxon>Thelohanellus</taxon>
    </lineage>
</organism>
<gene>
    <name evidence="2" type="ORF">RF11_14414</name>
</gene>
<accession>A0A0C2J804</accession>
<keyword evidence="1" id="KW-0812">Transmembrane</keyword>
<reference evidence="2 3" key="1">
    <citation type="journal article" date="2014" name="Genome Biol. Evol.">
        <title>The genome of the myxosporean Thelohanellus kitauei shows adaptations to nutrient acquisition within its fish host.</title>
        <authorList>
            <person name="Yang Y."/>
            <person name="Xiong J."/>
            <person name="Zhou Z."/>
            <person name="Huo F."/>
            <person name="Miao W."/>
            <person name="Ran C."/>
            <person name="Liu Y."/>
            <person name="Zhang J."/>
            <person name="Feng J."/>
            <person name="Wang M."/>
            <person name="Wang M."/>
            <person name="Wang L."/>
            <person name="Yao B."/>
        </authorList>
    </citation>
    <scope>NUCLEOTIDE SEQUENCE [LARGE SCALE GENOMIC DNA]</scope>
    <source>
        <strain evidence="2">Wuqing</strain>
    </source>
</reference>
<feature type="transmembrane region" description="Helical" evidence="1">
    <location>
        <begin position="157"/>
        <end position="183"/>
    </location>
</feature>
<dbReference type="Proteomes" id="UP000031668">
    <property type="component" value="Unassembled WGS sequence"/>
</dbReference>
<evidence type="ECO:0000313" key="2">
    <source>
        <dbReference type="EMBL" id="KII65238.1"/>
    </source>
</evidence>
<evidence type="ECO:0000313" key="3">
    <source>
        <dbReference type="Proteomes" id="UP000031668"/>
    </source>
</evidence>
<proteinExistence type="predicted"/>
<comment type="caution">
    <text evidence="2">The sequence shown here is derived from an EMBL/GenBank/DDBJ whole genome shotgun (WGS) entry which is preliminary data.</text>
</comment>
<feature type="transmembrane region" description="Helical" evidence="1">
    <location>
        <begin position="20"/>
        <end position="39"/>
    </location>
</feature>
<sequence>MSNNKKSSSIFKSIPLNYVIAAQLVFVCLQIFFNSNLWFAKIQLKQKLINSAENVNCTPMTVGIYVEHSPEKNTLRLLLTLTKKDKYLVILTTAFTYTILAAKFMVLILSMFKRKGKLLLPTCWLQISSITVNLAIMVIYVYMIAPLSSRLTNNCGISATTFVLSWPMAMVAVSLIEITIFLVCHCSQFHLNGFEENDTINTRDDTKVVSKGQNEENGSSAA</sequence>
<dbReference type="EMBL" id="JWZT01003933">
    <property type="protein sequence ID" value="KII65238.1"/>
    <property type="molecule type" value="Genomic_DNA"/>
</dbReference>
<dbReference type="AlphaFoldDB" id="A0A0C2J804"/>
<protein>
    <submittedName>
        <fullName evidence="2">Uncharacterized protein</fullName>
    </submittedName>
</protein>
<keyword evidence="1" id="KW-1133">Transmembrane helix</keyword>
<feature type="transmembrane region" description="Helical" evidence="1">
    <location>
        <begin position="87"/>
        <end position="112"/>
    </location>
</feature>
<evidence type="ECO:0000256" key="1">
    <source>
        <dbReference type="SAM" id="Phobius"/>
    </source>
</evidence>